<dbReference type="Pfam" id="PF04326">
    <property type="entry name" value="SLFN_AlbA_2"/>
    <property type="match status" value="1"/>
</dbReference>
<dbReference type="RefSeq" id="WP_260792814.1">
    <property type="nucleotide sequence ID" value="NZ_CP093313.1"/>
</dbReference>
<feature type="domain" description="Schlafen AlbA-2" evidence="1">
    <location>
        <begin position="26"/>
        <end position="156"/>
    </location>
</feature>
<dbReference type="InterPro" id="IPR007421">
    <property type="entry name" value="Schlafen_AlbA_2_dom"/>
</dbReference>
<dbReference type="KEGG" id="orp:MOP44_23300"/>
<name>A0A9J7BLF4_9BACT</name>
<organism evidence="2 3">
    <name type="scientific">Occallatibacter riparius</name>
    <dbReference type="NCBI Taxonomy" id="1002689"/>
    <lineage>
        <taxon>Bacteria</taxon>
        <taxon>Pseudomonadati</taxon>
        <taxon>Acidobacteriota</taxon>
        <taxon>Terriglobia</taxon>
        <taxon>Terriglobales</taxon>
        <taxon>Acidobacteriaceae</taxon>
        <taxon>Occallatibacter</taxon>
    </lineage>
</organism>
<reference evidence="2" key="1">
    <citation type="submission" date="2021-04" db="EMBL/GenBank/DDBJ databases">
        <title>Phylogenetic analysis of Acidobacteriaceae.</title>
        <authorList>
            <person name="Qiu L."/>
            <person name="Zhang Q."/>
        </authorList>
    </citation>
    <scope>NUCLEOTIDE SEQUENCE</scope>
    <source>
        <strain evidence="2">DSM 25168</strain>
    </source>
</reference>
<accession>A0A9J7BLF4</accession>
<evidence type="ECO:0000313" key="3">
    <source>
        <dbReference type="Proteomes" id="UP001059380"/>
    </source>
</evidence>
<dbReference type="Proteomes" id="UP001059380">
    <property type="component" value="Chromosome"/>
</dbReference>
<proteinExistence type="predicted"/>
<dbReference type="GO" id="GO:0005524">
    <property type="term" value="F:ATP binding"/>
    <property type="evidence" value="ECO:0007669"/>
    <property type="project" value="UniProtKB-KW"/>
</dbReference>
<gene>
    <name evidence="2" type="ORF">MOP44_23300</name>
</gene>
<keyword evidence="3" id="KW-1185">Reference proteome</keyword>
<evidence type="ECO:0000313" key="2">
    <source>
        <dbReference type="EMBL" id="UWZ83479.1"/>
    </source>
</evidence>
<keyword evidence="2" id="KW-0547">Nucleotide-binding</keyword>
<dbReference type="AlphaFoldDB" id="A0A9J7BLF4"/>
<dbReference type="InterPro" id="IPR038461">
    <property type="entry name" value="Schlafen_AlbA_2_dom_sf"/>
</dbReference>
<protein>
    <submittedName>
        <fullName evidence="2">ATP-binding protein</fullName>
    </submittedName>
</protein>
<sequence>MSQRSEALFEKLQAPGALKALIGESEDADFDCKEWPRPDGRKGTIAKAACGFANATGGVIIIGLKARRGGDGQPDVVSDLCPVPDANGVKSEALDIILRCVEPGITGVAAQVVPEAPGMASGFVLIHIPEWEGTPQRSRVDRKEFYVRVASGTLPMEYFQIADRFGVRPRPHLTVDLNLDAPVSNHPYITDRMCRFIRLMLTNHGRGIARFPAVRVHALPHLSICQASHIGPLPIWPVSDANAEWFTVRGGANDVVYPGETLKIASLVQLGDRRIPNDKVWGVPATQVITEVVCDGMFAHRQTFQITEAY</sequence>
<keyword evidence="2" id="KW-0067">ATP-binding</keyword>
<dbReference type="EMBL" id="CP093313">
    <property type="protein sequence ID" value="UWZ83479.1"/>
    <property type="molecule type" value="Genomic_DNA"/>
</dbReference>
<dbReference type="Gene3D" id="3.30.950.30">
    <property type="entry name" value="Schlafen, AAA domain"/>
    <property type="match status" value="1"/>
</dbReference>
<evidence type="ECO:0000259" key="1">
    <source>
        <dbReference type="Pfam" id="PF04326"/>
    </source>
</evidence>